<keyword evidence="5" id="KW-1185">Reference proteome</keyword>
<dbReference type="InterPro" id="IPR021760">
    <property type="entry name" value="RepC_C"/>
</dbReference>
<evidence type="ECO:0000259" key="3">
    <source>
        <dbReference type="Pfam" id="PF11800"/>
    </source>
</evidence>
<reference evidence="5" key="1">
    <citation type="submission" date="2017-01" db="EMBL/GenBank/DDBJ databases">
        <authorList>
            <person name="Varghese N."/>
            <person name="Submissions S."/>
        </authorList>
    </citation>
    <scope>NUCLEOTIDE SEQUENCE [LARGE SCALE GENOMIC DNA]</scope>
    <source>
        <strain evidence="5">DSM 18714</strain>
    </source>
</reference>
<organism evidence="4 5">
    <name type="scientific">Phaeovulum vinaykumarii</name>
    <dbReference type="NCBI Taxonomy" id="407234"/>
    <lineage>
        <taxon>Bacteria</taxon>
        <taxon>Pseudomonadati</taxon>
        <taxon>Pseudomonadota</taxon>
        <taxon>Alphaproteobacteria</taxon>
        <taxon>Rhodobacterales</taxon>
        <taxon>Paracoccaceae</taxon>
        <taxon>Phaeovulum</taxon>
    </lineage>
</organism>
<dbReference type="NCBIfam" id="NF040974">
    <property type="entry name" value="RepABC_RepC"/>
    <property type="match status" value="1"/>
</dbReference>
<evidence type="ECO:0000259" key="2">
    <source>
        <dbReference type="Pfam" id="PF03428"/>
    </source>
</evidence>
<gene>
    <name evidence="4" type="ORF">SAMN05421795_11159</name>
</gene>
<dbReference type="EMBL" id="FTOM01000011">
    <property type="protein sequence ID" value="SIS91066.1"/>
    <property type="molecule type" value="Genomic_DNA"/>
</dbReference>
<feature type="domain" description="Plasmid replication protein C N-terminal" evidence="2">
    <location>
        <begin position="20"/>
        <end position="163"/>
    </location>
</feature>
<protein>
    <submittedName>
        <fullName evidence="4">Replication initiation protein RepC</fullName>
    </submittedName>
</protein>
<dbReference type="InterPro" id="IPR036388">
    <property type="entry name" value="WH-like_DNA-bd_sf"/>
</dbReference>
<sequence length="363" mass="39879">MAFIQATAAFGLRASEVLSADNAPPERHIIIETLREAAPLLGLKPTVLATLNAMLSCLAPKRNHNMVFASNLTLSARRNGVSDRTLRRHVAALMELNLLERKDSANGKRFTKYDPTHRQSIHFGFDLSPLFCKLDEIAALAVRARAQAEEIAYLKSKLRAQIRPMLEADPSDNRALDILRRLRNKLTVEELSSMSAALPDTVGETADDGGKHSLRATVMSASNGQNVRHHQKSKKENTEEEAASPNDEAPEESLSLPELMEACPDAASFSLRSIEDFADVVTHAQTLAPMIGIDGATLRQAERCIGTLPSAITIWAIVQFHDRIRNVGAYFRSLTSGARSQEFNAVRLVKRLSKLSETHLATA</sequence>
<dbReference type="RefSeq" id="WP_076367687.1">
    <property type="nucleotide sequence ID" value="NZ_FTOM01000011.1"/>
</dbReference>
<evidence type="ECO:0000313" key="5">
    <source>
        <dbReference type="Proteomes" id="UP000186098"/>
    </source>
</evidence>
<proteinExistence type="predicted"/>
<evidence type="ECO:0000256" key="1">
    <source>
        <dbReference type="SAM" id="MobiDB-lite"/>
    </source>
</evidence>
<name>A0A1N7MY80_9RHOB</name>
<dbReference type="InterPro" id="IPR005090">
    <property type="entry name" value="RepC_N"/>
</dbReference>
<feature type="domain" description="Plasmid replication protein C C-terminal" evidence="3">
    <location>
        <begin position="256"/>
        <end position="349"/>
    </location>
</feature>
<dbReference type="Pfam" id="PF03428">
    <property type="entry name" value="RP-C"/>
    <property type="match status" value="1"/>
</dbReference>
<dbReference type="Proteomes" id="UP000186098">
    <property type="component" value="Unassembled WGS sequence"/>
</dbReference>
<feature type="region of interest" description="Disordered" evidence="1">
    <location>
        <begin position="219"/>
        <end position="254"/>
    </location>
</feature>
<dbReference type="InterPro" id="IPR047611">
    <property type="entry name" value="RepABC_RepC"/>
</dbReference>
<dbReference type="AlphaFoldDB" id="A0A1N7MY80"/>
<dbReference type="OrthoDB" id="7488837at2"/>
<evidence type="ECO:0000313" key="4">
    <source>
        <dbReference type="EMBL" id="SIS91066.1"/>
    </source>
</evidence>
<accession>A0A1N7MY80</accession>
<dbReference type="STRING" id="407234.SAMN05421795_11159"/>
<dbReference type="Pfam" id="PF11800">
    <property type="entry name" value="RP-C_C"/>
    <property type="match status" value="1"/>
</dbReference>
<dbReference type="Gene3D" id="1.10.10.10">
    <property type="entry name" value="Winged helix-like DNA-binding domain superfamily/Winged helix DNA-binding domain"/>
    <property type="match status" value="1"/>
</dbReference>